<dbReference type="InterPro" id="IPR011990">
    <property type="entry name" value="TPR-like_helical_dom_sf"/>
</dbReference>
<reference evidence="3 4" key="1">
    <citation type="submission" date="2020-04" db="EMBL/GenBank/DDBJ databases">
        <title>Plant Genome Project.</title>
        <authorList>
            <person name="Zhang R.-G."/>
        </authorList>
    </citation>
    <scope>NUCLEOTIDE SEQUENCE [LARGE SCALE GENOMIC DNA]</scope>
    <source>
        <strain evidence="3">YNK0</strain>
        <tissue evidence="3">Leaf</tissue>
    </source>
</reference>
<keyword evidence="4" id="KW-1185">Reference proteome</keyword>
<dbReference type="FunFam" id="1.25.40.10:FF:000090">
    <property type="entry name" value="Pentatricopeptide repeat-containing protein, chloroplastic"/>
    <property type="match status" value="1"/>
</dbReference>
<dbReference type="Gene3D" id="1.25.40.10">
    <property type="entry name" value="Tetratricopeptide repeat domain"/>
    <property type="match status" value="4"/>
</dbReference>
<dbReference type="InterPro" id="IPR046848">
    <property type="entry name" value="E_motif"/>
</dbReference>
<gene>
    <name evidence="3" type="ORF">HHK36_023051</name>
</gene>
<keyword evidence="1" id="KW-0677">Repeat</keyword>
<feature type="repeat" description="PPR" evidence="2">
    <location>
        <begin position="53"/>
        <end position="87"/>
    </location>
</feature>
<dbReference type="Proteomes" id="UP000655225">
    <property type="component" value="Unassembled WGS sequence"/>
</dbReference>
<dbReference type="PANTHER" id="PTHR47926:SF533">
    <property type="entry name" value="DYW DOMAIN-CONTAINING PROTEIN"/>
    <property type="match status" value="1"/>
</dbReference>
<dbReference type="EMBL" id="JABCRI010000016">
    <property type="protein sequence ID" value="KAF8392702.1"/>
    <property type="molecule type" value="Genomic_DNA"/>
</dbReference>
<dbReference type="Pfam" id="PF20431">
    <property type="entry name" value="E_motif"/>
    <property type="match status" value="1"/>
</dbReference>
<feature type="repeat" description="PPR" evidence="2">
    <location>
        <begin position="247"/>
        <end position="281"/>
    </location>
</feature>
<proteinExistence type="predicted"/>
<sequence length="533" mass="60302">MHHAQVRKSPSMFCRSKCTISTSYLNYLINGYIRNSRLTDARKLFDQNLKSRNVVSWNLMINGYIRNDQMQNAHNMFDRMPNRDIVSWNTMLMGFQRINNPDKVIQCFIQMGRIPLGPNEFTLSTVISAISNTSFKFLIPQLHARIVCLAFDSCVFVASSLMGGYTNLGCQFDLRRVFDDIAMKNVTSWNALISGYMDLGCVAEAYRAFEMMPERNIISWTTLVNGYICNKKLEEARFNFDKMTQRNAVSWTVMINGYRQYGKFVDALELFVLMWKSEIRPNQYTFSSVLSLCAGSSSLIMGKQVHSSILKSGFPVDVILSSSLIDMYAKCGDISAAAYVFEFMPKKNLVSWNSIIGGYARHGFGTRALEEFERMKKDGFRPDQVTFINVLSACGHGGLVEEGERHFISMETEFGIQAGMEHYACMVDLFGRAGQLEKAENLIKGMPFEPDLVVWGALLGACGLHSSLELGLFAAEGIYKLEQDHPAVYSMLSKIHGDRGVWSSVIELRKMMKQLRAKKQKAGSWIESSSSIR</sequence>
<comment type="caution">
    <text evidence="3">The sequence shown here is derived from an EMBL/GenBank/DDBJ whole genome shotgun (WGS) entry which is preliminary data.</text>
</comment>
<evidence type="ECO:0000256" key="2">
    <source>
        <dbReference type="PROSITE-ProRule" id="PRU00708"/>
    </source>
</evidence>
<dbReference type="InterPro" id="IPR002885">
    <property type="entry name" value="PPR_rpt"/>
</dbReference>
<dbReference type="NCBIfam" id="TIGR00756">
    <property type="entry name" value="PPR"/>
    <property type="match status" value="4"/>
</dbReference>
<dbReference type="InterPro" id="IPR046960">
    <property type="entry name" value="PPR_At4g14850-like_plant"/>
</dbReference>
<feature type="repeat" description="PPR" evidence="2">
    <location>
        <begin position="348"/>
        <end position="382"/>
    </location>
</feature>
<protein>
    <recommendedName>
        <fullName evidence="5">Pentatricopeptide repeat-containing protein</fullName>
    </recommendedName>
</protein>
<name>A0A835D9F3_TETSI</name>
<feature type="repeat" description="PPR" evidence="2">
    <location>
        <begin position="185"/>
        <end position="219"/>
    </location>
</feature>
<dbReference type="GO" id="GO:0009451">
    <property type="term" value="P:RNA modification"/>
    <property type="evidence" value="ECO:0007669"/>
    <property type="project" value="InterPro"/>
</dbReference>
<dbReference type="GO" id="GO:0003723">
    <property type="term" value="F:RNA binding"/>
    <property type="evidence" value="ECO:0007669"/>
    <property type="project" value="InterPro"/>
</dbReference>
<evidence type="ECO:0000313" key="3">
    <source>
        <dbReference type="EMBL" id="KAF8392702.1"/>
    </source>
</evidence>
<dbReference type="Pfam" id="PF13041">
    <property type="entry name" value="PPR_2"/>
    <property type="match status" value="3"/>
</dbReference>
<evidence type="ECO:0008006" key="5">
    <source>
        <dbReference type="Google" id="ProtNLM"/>
    </source>
</evidence>
<accession>A0A835D9F3</accession>
<dbReference type="PANTHER" id="PTHR47926">
    <property type="entry name" value="PENTATRICOPEPTIDE REPEAT-CONTAINING PROTEIN"/>
    <property type="match status" value="1"/>
</dbReference>
<evidence type="ECO:0000313" key="4">
    <source>
        <dbReference type="Proteomes" id="UP000655225"/>
    </source>
</evidence>
<dbReference type="Pfam" id="PF01535">
    <property type="entry name" value="PPR"/>
    <property type="match status" value="5"/>
</dbReference>
<dbReference type="OrthoDB" id="185373at2759"/>
<evidence type="ECO:0000256" key="1">
    <source>
        <dbReference type="ARBA" id="ARBA00022737"/>
    </source>
</evidence>
<dbReference type="PROSITE" id="PS51375">
    <property type="entry name" value="PPR"/>
    <property type="match status" value="4"/>
</dbReference>
<dbReference type="OMA" id="ACGLHSN"/>
<dbReference type="AlphaFoldDB" id="A0A835D9F3"/>
<organism evidence="3 4">
    <name type="scientific">Tetracentron sinense</name>
    <name type="common">Spur-leaf</name>
    <dbReference type="NCBI Taxonomy" id="13715"/>
    <lineage>
        <taxon>Eukaryota</taxon>
        <taxon>Viridiplantae</taxon>
        <taxon>Streptophyta</taxon>
        <taxon>Embryophyta</taxon>
        <taxon>Tracheophyta</taxon>
        <taxon>Spermatophyta</taxon>
        <taxon>Magnoliopsida</taxon>
        <taxon>Trochodendrales</taxon>
        <taxon>Trochodendraceae</taxon>
        <taxon>Tetracentron</taxon>
    </lineage>
</organism>